<name>A0A101N162_9ACTN</name>
<dbReference type="AlphaFoldDB" id="A0A101N162"/>
<dbReference type="EMBL" id="LMWM01000030">
    <property type="protein sequence ID" value="KUM84646.1"/>
    <property type="molecule type" value="Genomic_DNA"/>
</dbReference>
<keyword evidence="2" id="KW-1133">Transmembrane helix</keyword>
<gene>
    <name evidence="3" type="ORF">AQI94_29160</name>
</gene>
<proteinExistence type="predicted"/>
<dbReference type="Proteomes" id="UP000053039">
    <property type="component" value="Unassembled WGS sequence"/>
</dbReference>
<feature type="region of interest" description="Disordered" evidence="1">
    <location>
        <begin position="90"/>
        <end position="156"/>
    </location>
</feature>
<evidence type="ECO:0000313" key="4">
    <source>
        <dbReference type="Proteomes" id="UP000053039"/>
    </source>
</evidence>
<protein>
    <submittedName>
        <fullName evidence="3">Uncharacterized protein</fullName>
    </submittedName>
</protein>
<keyword evidence="2" id="KW-0472">Membrane</keyword>
<keyword evidence="2" id="KW-0812">Transmembrane</keyword>
<evidence type="ECO:0000313" key="3">
    <source>
        <dbReference type="EMBL" id="KUM84646.1"/>
    </source>
</evidence>
<feature type="compositionally biased region" description="Polar residues" evidence="1">
    <location>
        <begin position="100"/>
        <end position="110"/>
    </location>
</feature>
<organism evidence="3 4">
    <name type="scientific">Streptomyces pseudovenezuelae</name>
    <dbReference type="NCBI Taxonomy" id="67350"/>
    <lineage>
        <taxon>Bacteria</taxon>
        <taxon>Bacillati</taxon>
        <taxon>Actinomycetota</taxon>
        <taxon>Actinomycetes</taxon>
        <taxon>Kitasatosporales</taxon>
        <taxon>Streptomycetaceae</taxon>
        <taxon>Streptomyces</taxon>
        <taxon>Streptomyces aurantiacus group</taxon>
    </lineage>
</organism>
<reference evidence="3 4" key="1">
    <citation type="submission" date="2015-10" db="EMBL/GenBank/DDBJ databases">
        <title>Draft genome sequence of Streptomyces pseudovenezuelae DSM 40212, type strain for the species Streptomyces pseudovenezuelae.</title>
        <authorList>
            <person name="Ruckert C."/>
            <person name="Winkler A."/>
            <person name="Kalinowski J."/>
            <person name="Kampfer P."/>
            <person name="Glaeser S."/>
        </authorList>
    </citation>
    <scope>NUCLEOTIDE SEQUENCE [LARGE SCALE GENOMIC DNA]</scope>
    <source>
        <strain evidence="3 4">DSM 40212</strain>
    </source>
</reference>
<accession>A0A101N162</accession>
<evidence type="ECO:0000256" key="1">
    <source>
        <dbReference type="SAM" id="MobiDB-lite"/>
    </source>
</evidence>
<comment type="caution">
    <text evidence="3">The sequence shown here is derived from an EMBL/GenBank/DDBJ whole genome shotgun (WGS) entry which is preliminary data.</text>
</comment>
<sequence length="156" mass="16788">MRGDLSLRGSLRSRLLGMSALVSLCAIVATVWLVVSLTAVAIGRERGQVLSDDARLYDSRVGFAATHPDWNGVAPTVRALGRQTGRQITLTDEGRHLLANSASRDGSSGRSLPAGVGNGRRAGGRRRRHPPPRRHLLRPYRPARGRTVPADQQGKG</sequence>
<feature type="transmembrane region" description="Helical" evidence="2">
    <location>
        <begin position="20"/>
        <end position="42"/>
    </location>
</feature>
<evidence type="ECO:0000256" key="2">
    <source>
        <dbReference type="SAM" id="Phobius"/>
    </source>
</evidence>
<feature type="compositionally biased region" description="Basic residues" evidence="1">
    <location>
        <begin position="122"/>
        <end position="144"/>
    </location>
</feature>